<dbReference type="SUPFAM" id="SSF54001">
    <property type="entry name" value="Cysteine proteinases"/>
    <property type="match status" value="1"/>
</dbReference>
<protein>
    <submittedName>
        <fullName evidence="2">Transglutaminase-like protein</fullName>
    </submittedName>
</protein>
<reference evidence="3" key="1">
    <citation type="submission" date="2015-01" db="EMBL/GenBank/DDBJ databases">
        <authorList>
            <person name="Andreevskaya M."/>
        </authorList>
    </citation>
    <scope>NUCLEOTIDE SEQUENCE [LARGE SCALE GENOMIC DNA]</scope>
    <source>
        <strain evidence="3">MKFS47</strain>
    </source>
</reference>
<accession>A0A0D6DY18</accession>
<dbReference type="InterPro" id="IPR038765">
    <property type="entry name" value="Papain-like_cys_pep_sf"/>
</dbReference>
<dbReference type="STRING" id="1364.LP2241_30198"/>
<dbReference type="Gene3D" id="3.10.620.30">
    <property type="match status" value="1"/>
</dbReference>
<gene>
    <name evidence="2" type="ORF">LACPI_1201</name>
</gene>
<dbReference type="PANTHER" id="PTHR33490">
    <property type="entry name" value="BLR5614 PROTEIN-RELATED"/>
    <property type="match status" value="1"/>
</dbReference>
<dbReference type="Proteomes" id="UP000033166">
    <property type="component" value="Chromosome I"/>
</dbReference>
<dbReference type="HOGENOM" id="CLU_107900_0_0_9"/>
<sequence>MKLQDSQLSAYLLDDPYLKINGKDIIALCQRLFEETDKETDVIRKAFKFVLDQIDYSWDIKQTEVSISASDVLENGHGICYAKVNLLAALLRAMHIPTGFCYQKLLLFSEAEGKYCIHALNAVYLLSQNRWIRLDERGNKAGIHAACSFTTEKLAFYPDRALGERDYDMIYVRPNPLTMAALEASSNILTLYVTDLPDNL</sequence>
<dbReference type="PANTHER" id="PTHR33490:SF3">
    <property type="entry name" value="CONSERVED INTEGRAL MEMBRANE PROTEIN"/>
    <property type="match status" value="1"/>
</dbReference>
<dbReference type="Pfam" id="PF01841">
    <property type="entry name" value="Transglut_core"/>
    <property type="match status" value="1"/>
</dbReference>
<dbReference type="InterPro" id="IPR002931">
    <property type="entry name" value="Transglutaminase-like"/>
</dbReference>
<dbReference type="EMBL" id="LN774769">
    <property type="protein sequence ID" value="CEN28401.1"/>
    <property type="molecule type" value="Genomic_DNA"/>
</dbReference>
<evidence type="ECO:0000313" key="3">
    <source>
        <dbReference type="Proteomes" id="UP000033166"/>
    </source>
</evidence>
<dbReference type="AlphaFoldDB" id="A0A0D6DY18"/>
<dbReference type="KEGG" id="lpk:LACPI_1201"/>
<organism evidence="2 3">
    <name type="scientific">Pseudolactococcus piscium MKFS47</name>
    <dbReference type="NCBI Taxonomy" id="297352"/>
    <lineage>
        <taxon>Bacteria</taxon>
        <taxon>Bacillati</taxon>
        <taxon>Bacillota</taxon>
        <taxon>Bacilli</taxon>
        <taxon>Lactobacillales</taxon>
        <taxon>Streptococcaceae</taxon>
        <taxon>Pseudolactococcus</taxon>
    </lineage>
</organism>
<dbReference type="RefSeq" id="WP_047915544.1">
    <property type="nucleotide sequence ID" value="NZ_LN774769.1"/>
</dbReference>
<evidence type="ECO:0000259" key="1">
    <source>
        <dbReference type="Pfam" id="PF01841"/>
    </source>
</evidence>
<evidence type="ECO:0000313" key="2">
    <source>
        <dbReference type="EMBL" id="CEN28401.1"/>
    </source>
</evidence>
<name>A0A0D6DY18_9LACT</name>
<proteinExistence type="predicted"/>
<feature type="domain" description="Transglutaminase-like" evidence="1">
    <location>
        <begin position="27"/>
        <end position="135"/>
    </location>
</feature>